<dbReference type="OrthoDB" id="2679569at2"/>
<feature type="chain" id="PRO_5039258003" description="PsbP C-terminal domain-containing protein" evidence="2">
    <location>
        <begin position="28"/>
        <end position="225"/>
    </location>
</feature>
<dbReference type="EMBL" id="RBZM01000008">
    <property type="protein sequence ID" value="RKP50101.1"/>
    <property type="molecule type" value="Genomic_DNA"/>
</dbReference>
<evidence type="ECO:0000313" key="4">
    <source>
        <dbReference type="EMBL" id="RKP50101.1"/>
    </source>
</evidence>
<gene>
    <name evidence="4" type="ORF">D7Z26_20035</name>
</gene>
<feature type="signal peptide" evidence="2">
    <location>
        <begin position="1"/>
        <end position="27"/>
    </location>
</feature>
<name>A0A494XK55_9BACL</name>
<keyword evidence="2" id="KW-0732">Signal</keyword>
<dbReference type="PROSITE" id="PS51257">
    <property type="entry name" value="PROKAR_LIPOPROTEIN"/>
    <property type="match status" value="1"/>
</dbReference>
<sequence>MKKKPSNQLLRTSIALAVLALALSACGGSKDGKNEASPSASSASPSASASPSESPSESPSPSAEASAPASDVLAGFKLFEDKSNGTSIQYPEDWKLVENAGGAIAAFLAPAEGDNDKFQENVNIIVQDLQGQDITLEQYAQISKDQINQLITDAKIVSGETFKADDGTEFYSLIYNGKQGEYTLTWQQVFAIANGKAYIMTYTAEPDSFDKYVDTVGQMADTWIF</sequence>
<dbReference type="Proteomes" id="UP000282076">
    <property type="component" value="Unassembled WGS sequence"/>
</dbReference>
<keyword evidence="5" id="KW-1185">Reference proteome</keyword>
<protein>
    <recommendedName>
        <fullName evidence="3">PsbP C-terminal domain-containing protein</fullName>
    </recommendedName>
</protein>
<reference evidence="4 5" key="1">
    <citation type="submission" date="2018-10" db="EMBL/GenBank/DDBJ databases">
        <title>Cohnella sp. M2MS4P-1, whole genome shotgun sequence.</title>
        <authorList>
            <person name="Tuo L."/>
        </authorList>
    </citation>
    <scope>NUCLEOTIDE SEQUENCE [LARGE SCALE GENOMIC DNA]</scope>
    <source>
        <strain evidence="4 5">M2MS4P-1</strain>
    </source>
</reference>
<evidence type="ECO:0000256" key="1">
    <source>
        <dbReference type="SAM" id="MobiDB-lite"/>
    </source>
</evidence>
<dbReference type="SUPFAM" id="SSF55724">
    <property type="entry name" value="Mog1p/PsbP-like"/>
    <property type="match status" value="1"/>
</dbReference>
<dbReference type="Pfam" id="PF01789">
    <property type="entry name" value="PsbP"/>
    <property type="match status" value="1"/>
</dbReference>
<feature type="compositionally biased region" description="Low complexity" evidence="1">
    <location>
        <begin position="35"/>
        <end position="67"/>
    </location>
</feature>
<dbReference type="InterPro" id="IPR016123">
    <property type="entry name" value="Mog1/PsbP_a/b/a-sand"/>
</dbReference>
<evidence type="ECO:0000256" key="2">
    <source>
        <dbReference type="SAM" id="SignalP"/>
    </source>
</evidence>
<comment type="caution">
    <text evidence="4">The sequence shown here is derived from an EMBL/GenBank/DDBJ whole genome shotgun (WGS) entry which is preliminary data.</text>
</comment>
<dbReference type="GO" id="GO:0019898">
    <property type="term" value="C:extrinsic component of membrane"/>
    <property type="evidence" value="ECO:0007669"/>
    <property type="project" value="InterPro"/>
</dbReference>
<dbReference type="GO" id="GO:0009654">
    <property type="term" value="C:photosystem II oxygen evolving complex"/>
    <property type="evidence" value="ECO:0007669"/>
    <property type="project" value="InterPro"/>
</dbReference>
<proteinExistence type="predicted"/>
<dbReference type="RefSeq" id="WP_120978784.1">
    <property type="nucleotide sequence ID" value="NZ_RBZM01000008.1"/>
</dbReference>
<evidence type="ECO:0000313" key="5">
    <source>
        <dbReference type="Proteomes" id="UP000282076"/>
    </source>
</evidence>
<accession>A0A494XK55</accession>
<evidence type="ECO:0000259" key="3">
    <source>
        <dbReference type="Pfam" id="PF01789"/>
    </source>
</evidence>
<organism evidence="4 5">
    <name type="scientific">Cohnella endophytica</name>
    <dbReference type="NCBI Taxonomy" id="2419778"/>
    <lineage>
        <taxon>Bacteria</taxon>
        <taxon>Bacillati</taxon>
        <taxon>Bacillota</taxon>
        <taxon>Bacilli</taxon>
        <taxon>Bacillales</taxon>
        <taxon>Paenibacillaceae</taxon>
        <taxon>Cohnella</taxon>
    </lineage>
</organism>
<feature type="domain" description="PsbP C-terminal" evidence="3">
    <location>
        <begin position="74"/>
        <end position="222"/>
    </location>
</feature>
<dbReference type="GO" id="GO:0015979">
    <property type="term" value="P:photosynthesis"/>
    <property type="evidence" value="ECO:0007669"/>
    <property type="project" value="InterPro"/>
</dbReference>
<feature type="region of interest" description="Disordered" evidence="1">
    <location>
        <begin position="27"/>
        <end position="67"/>
    </location>
</feature>
<dbReference type="GO" id="GO:0005509">
    <property type="term" value="F:calcium ion binding"/>
    <property type="evidence" value="ECO:0007669"/>
    <property type="project" value="InterPro"/>
</dbReference>
<dbReference type="AlphaFoldDB" id="A0A494XK55"/>
<dbReference type="Gene3D" id="3.40.1000.10">
    <property type="entry name" value="Mog1/PsbP, alpha/beta/alpha sandwich"/>
    <property type="match status" value="1"/>
</dbReference>
<dbReference type="InterPro" id="IPR002683">
    <property type="entry name" value="PsbP_C"/>
</dbReference>